<sequence length="140" mass="15966">MVPGWFWLESSLIWPLFVISLLLIVFFTFTLVTLIAALLRLSGGQGGRIPDGRPHDDREHSQEPPWTLPGYRVEVQKLRHHILPQALLLFIVSWIPGANHRWHAAWALVYAAWVIGHPPRATGPNNRIEFPADITPSLNW</sequence>
<keyword evidence="1" id="KW-0812">Transmembrane</keyword>
<comment type="caution">
    <text evidence="2">The sequence shown here is derived from an EMBL/GenBank/DDBJ whole genome shotgun (WGS) entry which is preliminary data.</text>
</comment>
<name>A0A3S0NWR5_9GAMM</name>
<evidence type="ECO:0000256" key="1">
    <source>
        <dbReference type="SAM" id="Phobius"/>
    </source>
</evidence>
<protein>
    <recommendedName>
        <fullName evidence="3">MAPEG family protein</fullName>
    </recommendedName>
</protein>
<reference evidence="2" key="1">
    <citation type="submission" date="2018-12" db="EMBL/GenBank/DDBJ databases">
        <authorList>
            <person name="Jadhav K."/>
            <person name="Kushwaha B."/>
            <person name="Jadhav I."/>
        </authorList>
    </citation>
    <scope>NUCLEOTIDE SEQUENCE [LARGE SCALE GENOMIC DNA]</scope>
    <source>
        <strain evidence="2">SBS 10</strain>
    </source>
</reference>
<keyword evidence="1" id="KW-0472">Membrane</keyword>
<evidence type="ECO:0008006" key="3">
    <source>
        <dbReference type="Google" id="ProtNLM"/>
    </source>
</evidence>
<accession>A0A3S0NWR5</accession>
<evidence type="ECO:0000313" key="2">
    <source>
        <dbReference type="EMBL" id="RUA22224.1"/>
    </source>
</evidence>
<proteinExistence type="predicted"/>
<dbReference type="AlphaFoldDB" id="A0A3S0NWR5"/>
<dbReference type="EMBL" id="RXHI01000021">
    <property type="protein sequence ID" value="RUA22224.1"/>
    <property type="molecule type" value="Genomic_DNA"/>
</dbReference>
<feature type="transmembrane region" description="Helical" evidence="1">
    <location>
        <begin position="12"/>
        <end position="39"/>
    </location>
</feature>
<organism evidence="2">
    <name type="scientific">Billgrantia gudaonensis</name>
    <dbReference type="NCBI Taxonomy" id="376427"/>
    <lineage>
        <taxon>Bacteria</taxon>
        <taxon>Pseudomonadati</taxon>
        <taxon>Pseudomonadota</taxon>
        <taxon>Gammaproteobacteria</taxon>
        <taxon>Oceanospirillales</taxon>
        <taxon>Halomonadaceae</taxon>
        <taxon>Billgrantia</taxon>
    </lineage>
</organism>
<keyword evidence="1" id="KW-1133">Transmembrane helix</keyword>
<gene>
    <name evidence="2" type="ORF">DSL92_06960</name>
</gene>